<proteinExistence type="predicted"/>
<comment type="caution">
    <text evidence="2">The sequence shown here is derived from an EMBL/GenBank/DDBJ whole genome shotgun (WGS) entry which is preliminary data.</text>
</comment>
<evidence type="ECO:0000313" key="2">
    <source>
        <dbReference type="EMBL" id="EQD34981.1"/>
    </source>
</evidence>
<gene>
    <name evidence="2" type="ORF">B1B_16996</name>
</gene>
<dbReference type="AlphaFoldDB" id="T0YHQ7"/>
<evidence type="ECO:0000256" key="1">
    <source>
        <dbReference type="SAM" id="MobiDB-lite"/>
    </source>
</evidence>
<dbReference type="Pfam" id="PF20549">
    <property type="entry name" value="DUF6763"/>
    <property type="match status" value="1"/>
</dbReference>
<feature type="region of interest" description="Disordered" evidence="1">
    <location>
        <begin position="65"/>
        <end position="104"/>
    </location>
</feature>
<dbReference type="EMBL" id="AUZY01011341">
    <property type="protein sequence ID" value="EQD34981.1"/>
    <property type="molecule type" value="Genomic_DNA"/>
</dbReference>
<organism evidence="2">
    <name type="scientific">mine drainage metagenome</name>
    <dbReference type="NCBI Taxonomy" id="410659"/>
    <lineage>
        <taxon>unclassified sequences</taxon>
        <taxon>metagenomes</taxon>
        <taxon>ecological metagenomes</taxon>
    </lineage>
</organism>
<protein>
    <submittedName>
        <fullName evidence="2">Uncharacterized protein</fullName>
    </submittedName>
</protein>
<reference evidence="2" key="1">
    <citation type="submission" date="2013-08" db="EMBL/GenBank/DDBJ databases">
        <authorList>
            <person name="Mendez C."/>
            <person name="Richter M."/>
            <person name="Ferrer M."/>
            <person name="Sanchez J."/>
        </authorList>
    </citation>
    <scope>NUCLEOTIDE SEQUENCE</scope>
</reference>
<name>T0YHQ7_9ZZZZ</name>
<reference evidence="2" key="2">
    <citation type="journal article" date="2014" name="ISME J.">
        <title>Microbial stratification in low pH oxic and suboxic macroscopic growths along an acid mine drainage.</title>
        <authorList>
            <person name="Mendez-Garcia C."/>
            <person name="Mesa V."/>
            <person name="Sprenger R.R."/>
            <person name="Richter M."/>
            <person name="Diez M.S."/>
            <person name="Solano J."/>
            <person name="Bargiela R."/>
            <person name="Golyshina O.V."/>
            <person name="Manteca A."/>
            <person name="Ramos J.L."/>
            <person name="Gallego J.R."/>
            <person name="Llorente I."/>
            <person name="Martins Dos Santos V.A."/>
            <person name="Jensen O.N."/>
            <person name="Pelaez A.I."/>
            <person name="Sanchez J."/>
            <person name="Ferrer M."/>
        </authorList>
    </citation>
    <scope>NUCLEOTIDE SEQUENCE</scope>
</reference>
<sequence>MVAPQPRIGDWYRLSGGELFEVVAIDDSDATVDIQYFDGTVGEIDREDWEAQWDDGLIEAAELPEDWSGSVDVEADEDQTQGGESPGDDVTLRASNLEGLDLFE</sequence>
<accession>T0YHQ7</accession>
<dbReference type="InterPro" id="IPR046651">
    <property type="entry name" value="DUF6763"/>
</dbReference>